<dbReference type="Proteomes" id="UP000314986">
    <property type="component" value="Unassembled WGS sequence"/>
</dbReference>
<dbReference type="SMART" id="SM00409">
    <property type="entry name" value="IG"/>
    <property type="match status" value="3"/>
</dbReference>
<reference evidence="10" key="1">
    <citation type="journal article" date="2006" name="Science">
        <title>Ancient noncoding elements conserved in the human genome.</title>
        <authorList>
            <person name="Venkatesh B."/>
            <person name="Kirkness E.F."/>
            <person name="Loh Y.H."/>
            <person name="Halpern A.L."/>
            <person name="Lee A.P."/>
            <person name="Johnson J."/>
            <person name="Dandona N."/>
            <person name="Viswanathan L.D."/>
            <person name="Tay A."/>
            <person name="Venter J.C."/>
            <person name="Strausberg R.L."/>
            <person name="Brenner S."/>
        </authorList>
    </citation>
    <scope>NUCLEOTIDE SEQUENCE [LARGE SCALE GENOMIC DNA]</scope>
</reference>
<evidence type="ECO:0000256" key="2">
    <source>
        <dbReference type="ARBA" id="ARBA00022737"/>
    </source>
</evidence>
<evidence type="ECO:0000313" key="9">
    <source>
        <dbReference type="Ensembl" id="ENSCMIP00000012021.1"/>
    </source>
</evidence>
<keyword evidence="10" id="KW-1185">Reference proteome</keyword>
<keyword evidence="4" id="KW-0325">Glycoprotein</keyword>
<dbReference type="InterPro" id="IPR003598">
    <property type="entry name" value="Ig_sub2"/>
</dbReference>
<comment type="similarity">
    <text evidence="6">Belongs to the immunoglobulin superfamily. IgLON family.</text>
</comment>
<dbReference type="FunFam" id="2.60.40.10:FF:000305">
    <property type="entry name" value="neurotrimin isoform X2"/>
    <property type="match status" value="1"/>
</dbReference>
<reference evidence="10" key="3">
    <citation type="journal article" date="2014" name="Nature">
        <title>Elephant shark genome provides unique insights into gnathostome evolution.</title>
        <authorList>
            <consortium name="International Elephant Shark Genome Sequencing Consortium"/>
            <person name="Venkatesh B."/>
            <person name="Lee A.P."/>
            <person name="Ravi V."/>
            <person name="Maurya A.K."/>
            <person name="Lian M.M."/>
            <person name="Swann J.B."/>
            <person name="Ohta Y."/>
            <person name="Flajnik M.F."/>
            <person name="Sutoh Y."/>
            <person name="Kasahara M."/>
            <person name="Hoon S."/>
            <person name="Gangu V."/>
            <person name="Roy S.W."/>
            <person name="Irimia M."/>
            <person name="Korzh V."/>
            <person name="Kondrychyn I."/>
            <person name="Lim Z.W."/>
            <person name="Tay B.H."/>
            <person name="Tohari S."/>
            <person name="Kong K.W."/>
            <person name="Ho S."/>
            <person name="Lorente-Galdos B."/>
            <person name="Quilez J."/>
            <person name="Marques-Bonet T."/>
            <person name="Raney B.J."/>
            <person name="Ingham P.W."/>
            <person name="Tay A."/>
            <person name="Hillier L.W."/>
            <person name="Minx P."/>
            <person name="Boehm T."/>
            <person name="Wilson R.K."/>
            <person name="Brenner S."/>
            <person name="Warren W.C."/>
        </authorList>
    </citation>
    <scope>NUCLEOTIDE SEQUENCE [LARGE SCALE GENOMIC DNA]</scope>
</reference>
<dbReference type="InterPro" id="IPR013783">
    <property type="entry name" value="Ig-like_fold"/>
</dbReference>
<dbReference type="InterPro" id="IPR007110">
    <property type="entry name" value="Ig-like_dom"/>
</dbReference>
<dbReference type="PANTHER" id="PTHR42757">
    <property type="entry name" value="IGLON FAMILY OF IMMUNOGLOBULIN SUPERFAMILY-RELATED"/>
    <property type="match status" value="1"/>
</dbReference>
<feature type="chain" id="PRO_5021389524" evidence="7">
    <location>
        <begin position="32"/>
        <end position="340"/>
    </location>
</feature>
<dbReference type="InterPro" id="IPR003599">
    <property type="entry name" value="Ig_sub"/>
</dbReference>
<evidence type="ECO:0000256" key="6">
    <source>
        <dbReference type="ARBA" id="ARBA00037995"/>
    </source>
</evidence>
<proteinExistence type="inferred from homology"/>
<dbReference type="PANTHER" id="PTHR42757:SF22">
    <property type="entry name" value="LIMBIC SYSTEM-ASSOCIATED MEMBRANE PROTEIN"/>
    <property type="match status" value="1"/>
</dbReference>
<dbReference type="Pfam" id="PF13927">
    <property type="entry name" value="Ig_3"/>
    <property type="match status" value="2"/>
</dbReference>
<dbReference type="FunFam" id="2.60.40.10:FF:000013">
    <property type="entry name" value="cell adhesion molecule 1 isoform X1"/>
    <property type="match status" value="1"/>
</dbReference>
<reference evidence="10" key="2">
    <citation type="journal article" date="2007" name="PLoS Biol.">
        <title>Survey sequencing and comparative analysis of the elephant shark (Callorhinchus milii) genome.</title>
        <authorList>
            <person name="Venkatesh B."/>
            <person name="Kirkness E.F."/>
            <person name="Loh Y.H."/>
            <person name="Halpern A.L."/>
            <person name="Lee A.P."/>
            <person name="Johnson J."/>
            <person name="Dandona N."/>
            <person name="Viswanathan L.D."/>
            <person name="Tay A."/>
            <person name="Venter J.C."/>
            <person name="Strausberg R.L."/>
            <person name="Brenner S."/>
        </authorList>
    </citation>
    <scope>NUCLEOTIDE SEQUENCE [LARGE SCALE GENOMIC DNA]</scope>
</reference>
<dbReference type="SMART" id="SM00408">
    <property type="entry name" value="IGc2"/>
    <property type="match status" value="3"/>
</dbReference>
<dbReference type="Pfam" id="PF07679">
    <property type="entry name" value="I-set"/>
    <property type="match status" value="1"/>
</dbReference>
<evidence type="ECO:0000256" key="4">
    <source>
        <dbReference type="ARBA" id="ARBA00023180"/>
    </source>
</evidence>
<dbReference type="InterPro" id="IPR036179">
    <property type="entry name" value="Ig-like_dom_sf"/>
</dbReference>
<keyword evidence="5" id="KW-0393">Immunoglobulin domain</keyword>
<protein>
    <submittedName>
        <fullName evidence="9">Limbic system associated membrane protein</fullName>
    </submittedName>
</protein>
<evidence type="ECO:0000256" key="1">
    <source>
        <dbReference type="ARBA" id="ARBA00022729"/>
    </source>
</evidence>
<dbReference type="Gene3D" id="2.60.40.10">
    <property type="entry name" value="Immunoglobulins"/>
    <property type="match status" value="3"/>
</dbReference>
<evidence type="ECO:0000256" key="3">
    <source>
        <dbReference type="ARBA" id="ARBA00023157"/>
    </source>
</evidence>
<feature type="domain" description="Ig-like" evidence="8">
    <location>
        <begin position="132"/>
        <end position="214"/>
    </location>
</feature>
<dbReference type="OMA" id="HFHPMVQ"/>
<feature type="domain" description="Ig-like" evidence="8">
    <location>
        <begin position="24"/>
        <end position="123"/>
    </location>
</feature>
<organism evidence="9 10">
    <name type="scientific">Callorhinchus milii</name>
    <name type="common">Ghost shark</name>
    <dbReference type="NCBI Taxonomy" id="7868"/>
    <lineage>
        <taxon>Eukaryota</taxon>
        <taxon>Metazoa</taxon>
        <taxon>Chordata</taxon>
        <taxon>Craniata</taxon>
        <taxon>Vertebrata</taxon>
        <taxon>Chondrichthyes</taxon>
        <taxon>Holocephali</taxon>
        <taxon>Chimaeriformes</taxon>
        <taxon>Callorhinchidae</taxon>
        <taxon>Callorhinchus</taxon>
    </lineage>
</organism>
<dbReference type="InParanoid" id="A0A4W3H8C9"/>
<evidence type="ECO:0000256" key="5">
    <source>
        <dbReference type="ARBA" id="ARBA00023319"/>
    </source>
</evidence>
<dbReference type="PROSITE" id="PS50835">
    <property type="entry name" value="IG_LIKE"/>
    <property type="match status" value="3"/>
</dbReference>
<dbReference type="GeneTree" id="ENSGT00940000158516"/>
<dbReference type="SUPFAM" id="SSF48726">
    <property type="entry name" value="Immunoglobulin"/>
    <property type="match status" value="3"/>
</dbReference>
<dbReference type="AlphaFoldDB" id="A0A4W3H8C9"/>
<dbReference type="InterPro" id="IPR013098">
    <property type="entry name" value="Ig_I-set"/>
</dbReference>
<evidence type="ECO:0000259" key="8">
    <source>
        <dbReference type="PROSITE" id="PS50835"/>
    </source>
</evidence>
<accession>A0A4W3H8C9</accession>
<dbReference type="FunCoup" id="A0A4W3H8C9">
    <property type="interactions" value="28"/>
</dbReference>
<gene>
    <name evidence="9" type="primary">LOC103184830</name>
</gene>
<dbReference type="Ensembl" id="ENSCMIT00000012308.1">
    <property type="protein sequence ID" value="ENSCMIP00000012021.1"/>
    <property type="gene ID" value="ENSCMIG00000006190.1"/>
</dbReference>
<evidence type="ECO:0000313" key="10">
    <source>
        <dbReference type="Proteomes" id="UP000314986"/>
    </source>
</evidence>
<reference evidence="9" key="5">
    <citation type="submission" date="2025-09" db="UniProtKB">
        <authorList>
            <consortium name="Ensembl"/>
        </authorList>
    </citation>
    <scope>IDENTIFICATION</scope>
</reference>
<evidence type="ECO:0000256" key="7">
    <source>
        <dbReference type="SAM" id="SignalP"/>
    </source>
</evidence>
<feature type="domain" description="Ig-like" evidence="8">
    <location>
        <begin position="219"/>
        <end position="305"/>
    </location>
</feature>
<reference evidence="9" key="4">
    <citation type="submission" date="2025-08" db="UniProtKB">
        <authorList>
            <consortium name="Ensembl"/>
        </authorList>
    </citation>
    <scope>IDENTIFICATION</scope>
</reference>
<sequence length="340" mass="38158">MVSRGPFYQRPLPVVLLRFLCLLPTGLPVRSVDFTRGTDNITVRQGDKAVLRCYVDDRVSKVAWLNRSNIIFAGNDKWSLDSRVTLLTSARLEYSLQIQKVDVSDEGPYTCSVQTQHQPKTYQIHLIVQVPPKIYNISSDIIVNEGSNVTLVCLANGRPEPVINWRHISPSVKEFEDEEEYLEIFMINRYQAGFYECKAANEVASADEKKVHITVNYIPSITYAQSADVAVGRSGMLHCEVSAVPPAEFEWYKEDKWIYNASQGIQIQNFGNRSILVVSNATEDHYGNYTCVAANKLGITNASIFLYRPGSMRDSGNELTGLTISLWLLAASLVCLICKC</sequence>
<keyword evidence="3" id="KW-1015">Disulfide bond</keyword>
<name>A0A4W3H8C9_CALMI</name>
<keyword evidence="2" id="KW-0677">Repeat</keyword>
<dbReference type="InterPro" id="IPR050876">
    <property type="entry name" value="IgLON_domain"/>
</dbReference>
<keyword evidence="1 7" id="KW-0732">Signal</keyword>
<feature type="signal peptide" evidence="7">
    <location>
        <begin position="1"/>
        <end position="31"/>
    </location>
</feature>